<comment type="caution">
    <text evidence="2">The sequence shown here is derived from an EMBL/GenBank/DDBJ whole genome shotgun (WGS) entry which is preliminary data.</text>
</comment>
<dbReference type="EMBL" id="CACTIH010007577">
    <property type="protein sequence ID" value="CAA3015894.1"/>
    <property type="molecule type" value="Genomic_DNA"/>
</dbReference>
<protein>
    <submittedName>
        <fullName evidence="2">Heat shock 70 kDa 17</fullName>
    </submittedName>
</protein>
<dbReference type="Gramene" id="OE9A046626T1">
    <property type="protein sequence ID" value="OE9A046626C1"/>
    <property type="gene ID" value="OE9A046626"/>
</dbReference>
<accession>A0A8S0U9K5</accession>
<feature type="region of interest" description="Disordered" evidence="1">
    <location>
        <begin position="21"/>
        <end position="82"/>
    </location>
</feature>
<gene>
    <name evidence="2" type="ORF">OLEA9_A046626</name>
</gene>
<organism evidence="2 3">
    <name type="scientific">Olea europaea subsp. europaea</name>
    <dbReference type="NCBI Taxonomy" id="158383"/>
    <lineage>
        <taxon>Eukaryota</taxon>
        <taxon>Viridiplantae</taxon>
        <taxon>Streptophyta</taxon>
        <taxon>Embryophyta</taxon>
        <taxon>Tracheophyta</taxon>
        <taxon>Spermatophyta</taxon>
        <taxon>Magnoliopsida</taxon>
        <taxon>eudicotyledons</taxon>
        <taxon>Gunneridae</taxon>
        <taxon>Pentapetalae</taxon>
        <taxon>asterids</taxon>
        <taxon>lamiids</taxon>
        <taxon>Lamiales</taxon>
        <taxon>Oleaceae</taxon>
        <taxon>Oleeae</taxon>
        <taxon>Olea</taxon>
    </lineage>
</organism>
<keyword evidence="3" id="KW-1185">Reference proteome</keyword>
<evidence type="ECO:0000256" key="1">
    <source>
        <dbReference type="SAM" id="MobiDB-lite"/>
    </source>
</evidence>
<keyword evidence="2" id="KW-0346">Stress response</keyword>
<name>A0A8S0U9K5_OLEEU</name>
<proteinExistence type="predicted"/>
<feature type="compositionally biased region" description="Polar residues" evidence="1">
    <location>
        <begin position="51"/>
        <end position="70"/>
    </location>
</feature>
<dbReference type="Proteomes" id="UP000594638">
    <property type="component" value="Unassembled WGS sequence"/>
</dbReference>
<reference evidence="2 3" key="1">
    <citation type="submission" date="2019-12" db="EMBL/GenBank/DDBJ databases">
        <authorList>
            <person name="Alioto T."/>
            <person name="Alioto T."/>
            <person name="Gomez Garrido J."/>
        </authorList>
    </citation>
    <scope>NUCLEOTIDE SEQUENCE [LARGE SCALE GENOMIC DNA]</scope>
</reference>
<dbReference type="AlphaFoldDB" id="A0A8S0U9K5"/>
<evidence type="ECO:0000313" key="2">
    <source>
        <dbReference type="EMBL" id="CAA3015894.1"/>
    </source>
</evidence>
<evidence type="ECO:0000313" key="3">
    <source>
        <dbReference type="Proteomes" id="UP000594638"/>
    </source>
</evidence>
<sequence>MSDEVYTKVFDLQDKVARINRIPKPKPKVEKPVKIENGSATDKSNDKDTSSGETTSQKDQNAGESDYSTTDKNDESDDHDEL</sequence>